<dbReference type="Proteomes" id="UP000292423">
    <property type="component" value="Unassembled WGS sequence"/>
</dbReference>
<evidence type="ECO:0000256" key="2">
    <source>
        <dbReference type="SAM" id="Phobius"/>
    </source>
</evidence>
<dbReference type="Pfam" id="PF02698">
    <property type="entry name" value="DUF218"/>
    <property type="match status" value="1"/>
</dbReference>
<proteinExistence type="predicted"/>
<evidence type="ECO:0000313" key="4">
    <source>
        <dbReference type="EMBL" id="RZU37055.1"/>
    </source>
</evidence>
<feature type="domain" description="DUF218" evidence="3">
    <location>
        <begin position="75"/>
        <end position="210"/>
    </location>
</feature>
<keyword evidence="2" id="KW-0472">Membrane</keyword>
<comment type="caution">
    <text evidence="4">The sequence shown here is derived from an EMBL/GenBank/DDBJ whole genome shotgun (WGS) entry which is preliminary data.</text>
</comment>
<feature type="transmembrane region" description="Helical" evidence="2">
    <location>
        <begin position="34"/>
        <end position="54"/>
    </location>
</feature>
<evidence type="ECO:0000313" key="5">
    <source>
        <dbReference type="Proteomes" id="UP000292423"/>
    </source>
</evidence>
<evidence type="ECO:0000256" key="1">
    <source>
        <dbReference type="SAM" id="MobiDB-lite"/>
    </source>
</evidence>
<dbReference type="InterPro" id="IPR014729">
    <property type="entry name" value="Rossmann-like_a/b/a_fold"/>
</dbReference>
<dbReference type="PANTHER" id="PTHR30336">
    <property type="entry name" value="INNER MEMBRANE PROTEIN, PROBABLE PERMEASE"/>
    <property type="match status" value="1"/>
</dbReference>
<dbReference type="GO" id="GO:0005886">
    <property type="term" value="C:plasma membrane"/>
    <property type="evidence" value="ECO:0007669"/>
    <property type="project" value="TreeGrafter"/>
</dbReference>
<dbReference type="CDD" id="cd06259">
    <property type="entry name" value="YdcF-like"/>
    <property type="match status" value="1"/>
</dbReference>
<gene>
    <name evidence="4" type="ORF">EV700_2922</name>
</gene>
<dbReference type="InterPro" id="IPR051599">
    <property type="entry name" value="Cell_Envelope_Assoc"/>
</dbReference>
<sequence length="260" mass="28324">MKVFFSLPFLLIWGLLLAIWLGRAGKLRIMTTLLGTMAMSLYLLCTAAVTRGLISATGYFPPEVAPQTLVSRGAQAIVVLGSGLYRSPETGDIEVAGGYSLGRLRYAVQLAHRTGLPLALSGVEAKGMKETLKQDYGLSVTWMEDKSQTTAENAEFSARMLLPAGIKRVVLVTDAWHMGRSWQIFRYYGFEVIPAPTGYPLSYMKSAPRALEPRADLFLINLFGLSELLGQVKYRFSYRTSPTPVPATSATPAPGSGSPH</sequence>
<keyword evidence="5" id="KW-1185">Reference proteome</keyword>
<feature type="region of interest" description="Disordered" evidence="1">
    <location>
        <begin position="240"/>
        <end position="260"/>
    </location>
</feature>
<dbReference type="EMBL" id="SHKX01000015">
    <property type="protein sequence ID" value="RZU37055.1"/>
    <property type="molecule type" value="Genomic_DNA"/>
</dbReference>
<dbReference type="RefSeq" id="WP_165391500.1">
    <property type="nucleotide sequence ID" value="NZ_SHKX01000015.1"/>
</dbReference>
<protein>
    <submittedName>
        <fullName evidence="4">Uncharacterized SAM-binding protein YcdF (DUF218 family)</fullName>
    </submittedName>
</protein>
<dbReference type="InterPro" id="IPR003848">
    <property type="entry name" value="DUF218"/>
</dbReference>
<dbReference type="PANTHER" id="PTHR30336:SF4">
    <property type="entry name" value="ENVELOPE BIOGENESIS FACTOR ELYC"/>
    <property type="match status" value="1"/>
</dbReference>
<dbReference type="Gene3D" id="3.40.50.620">
    <property type="entry name" value="HUPs"/>
    <property type="match status" value="1"/>
</dbReference>
<name>A0A4Q7YKM2_9GAMM</name>
<organism evidence="4 5">
    <name type="scientific">Fluviicoccus keumensis</name>
    <dbReference type="NCBI Taxonomy" id="1435465"/>
    <lineage>
        <taxon>Bacteria</taxon>
        <taxon>Pseudomonadati</taxon>
        <taxon>Pseudomonadota</taxon>
        <taxon>Gammaproteobacteria</taxon>
        <taxon>Moraxellales</taxon>
        <taxon>Moraxellaceae</taxon>
        <taxon>Fluviicoccus</taxon>
    </lineage>
</organism>
<dbReference type="AlphaFoldDB" id="A0A4Q7YKM2"/>
<dbReference type="GO" id="GO:0000270">
    <property type="term" value="P:peptidoglycan metabolic process"/>
    <property type="evidence" value="ECO:0007669"/>
    <property type="project" value="TreeGrafter"/>
</dbReference>
<accession>A0A4Q7YKM2</accession>
<keyword evidence="2" id="KW-1133">Transmembrane helix</keyword>
<keyword evidence="2" id="KW-0812">Transmembrane</keyword>
<reference evidence="4 5" key="1">
    <citation type="submission" date="2019-02" db="EMBL/GenBank/DDBJ databases">
        <title>Genomic Encyclopedia of Type Strains, Phase IV (KMG-IV): sequencing the most valuable type-strain genomes for metagenomic binning, comparative biology and taxonomic classification.</title>
        <authorList>
            <person name="Goeker M."/>
        </authorList>
    </citation>
    <scope>NUCLEOTIDE SEQUENCE [LARGE SCALE GENOMIC DNA]</scope>
    <source>
        <strain evidence="4 5">DSM 105135</strain>
    </source>
</reference>
<evidence type="ECO:0000259" key="3">
    <source>
        <dbReference type="Pfam" id="PF02698"/>
    </source>
</evidence>
<dbReference type="GO" id="GO:0043164">
    <property type="term" value="P:Gram-negative-bacterium-type cell wall biogenesis"/>
    <property type="evidence" value="ECO:0007669"/>
    <property type="project" value="TreeGrafter"/>
</dbReference>